<evidence type="ECO:0000256" key="8">
    <source>
        <dbReference type="PROSITE-ProRule" id="PRU00855"/>
    </source>
</evidence>
<keyword evidence="11" id="KW-1185">Reference proteome</keyword>
<keyword evidence="4 8" id="KW-0863">Zinc-finger</keyword>
<dbReference type="GeneID" id="109475556"/>
<reference evidence="12" key="1">
    <citation type="submission" date="2025-08" db="UniProtKB">
        <authorList>
            <consortium name="RefSeq"/>
        </authorList>
    </citation>
    <scope>IDENTIFICATION</scope>
    <source>
        <tissue evidence="12">Gonad</tissue>
    </source>
</reference>
<dbReference type="OrthoDB" id="10001034at2759"/>
<dbReference type="GO" id="GO:0008270">
    <property type="term" value="F:zinc ion binding"/>
    <property type="evidence" value="ECO:0007669"/>
    <property type="project" value="UniProtKB-KW"/>
</dbReference>
<protein>
    <submittedName>
        <fullName evidence="12">Nanos homolog 1-like</fullName>
    </submittedName>
</protein>
<keyword evidence="7 8" id="KW-0694">RNA-binding</keyword>
<accession>A0A6P4Z5A4</accession>
<evidence type="ECO:0000256" key="7">
    <source>
        <dbReference type="ARBA" id="ARBA00022884"/>
    </source>
</evidence>
<dbReference type="Proteomes" id="UP000515135">
    <property type="component" value="Unplaced"/>
</dbReference>
<dbReference type="PROSITE" id="PS51522">
    <property type="entry name" value="ZF_NANOS"/>
    <property type="match status" value="1"/>
</dbReference>
<dbReference type="Gene3D" id="4.10.60.30">
    <property type="entry name" value="Nanos, RNA-binding domain"/>
    <property type="match status" value="1"/>
</dbReference>
<comment type="similarity">
    <text evidence="8">Belongs to the nanos family.</text>
</comment>
<keyword evidence="5" id="KW-0862">Zinc</keyword>
<dbReference type="KEGG" id="bbel:109475556"/>
<feature type="compositionally biased region" description="Low complexity" evidence="9">
    <location>
        <begin position="86"/>
        <end position="106"/>
    </location>
</feature>
<evidence type="ECO:0000256" key="9">
    <source>
        <dbReference type="SAM" id="MobiDB-lite"/>
    </source>
</evidence>
<evidence type="ECO:0000313" key="12">
    <source>
        <dbReference type="RefSeq" id="XP_019631783.1"/>
    </source>
</evidence>
<dbReference type="RefSeq" id="XP_019631783.1">
    <property type="nucleotide sequence ID" value="XM_019776224.1"/>
</dbReference>
<evidence type="ECO:0000256" key="3">
    <source>
        <dbReference type="ARBA" id="ARBA00022723"/>
    </source>
</evidence>
<name>A0A6P4Z5A4_BRABE</name>
<feature type="region of interest" description="Disordered" evidence="9">
    <location>
        <begin position="167"/>
        <end position="187"/>
    </location>
</feature>
<feature type="domain" description="Nanos-type" evidence="10">
    <location>
        <begin position="217"/>
        <end position="271"/>
    </location>
</feature>
<keyword evidence="3" id="KW-0479">Metal-binding</keyword>
<dbReference type="Pfam" id="PF05741">
    <property type="entry name" value="zf-nanos"/>
    <property type="match status" value="1"/>
</dbReference>
<evidence type="ECO:0000313" key="11">
    <source>
        <dbReference type="Proteomes" id="UP000515135"/>
    </source>
</evidence>
<dbReference type="AlphaFoldDB" id="A0A6P4Z5A4"/>
<keyword evidence="6 8" id="KW-0810">Translation regulation</keyword>
<evidence type="ECO:0000256" key="6">
    <source>
        <dbReference type="ARBA" id="ARBA00022845"/>
    </source>
</evidence>
<keyword evidence="2" id="KW-0963">Cytoplasm</keyword>
<dbReference type="InterPro" id="IPR024161">
    <property type="entry name" value="Znf_nanos-typ"/>
</dbReference>
<evidence type="ECO:0000256" key="1">
    <source>
        <dbReference type="ARBA" id="ARBA00004496"/>
    </source>
</evidence>
<dbReference type="PANTHER" id="PTHR12887">
    <property type="entry name" value="NANOS PROTEIN"/>
    <property type="match status" value="1"/>
</dbReference>
<evidence type="ECO:0000256" key="4">
    <source>
        <dbReference type="ARBA" id="ARBA00022771"/>
    </source>
</evidence>
<feature type="region of interest" description="Disordered" evidence="9">
    <location>
        <begin position="83"/>
        <end position="110"/>
    </location>
</feature>
<feature type="compositionally biased region" description="Basic and acidic residues" evidence="9">
    <location>
        <begin position="172"/>
        <end position="181"/>
    </location>
</feature>
<dbReference type="GO" id="GO:0005737">
    <property type="term" value="C:cytoplasm"/>
    <property type="evidence" value="ECO:0007669"/>
    <property type="project" value="UniProtKB-SubCell"/>
</dbReference>
<dbReference type="InterPro" id="IPR038129">
    <property type="entry name" value="Nanos_sf"/>
</dbReference>
<sequence>MLRAMYLPGAEDLLEPLPLTSSLNELNRSQLNRSYTKPVPVRSDFSVWGDYLGLVDLVKNVQIAAQGIPESFTGLDMPVRRPAPSLPLSDPLGSGSTGLSPSLSPTSDEEVDRLFAPISRERFDSLGSSGSSSSASSDFYLNGRESDLELGFASLFGDLRLDSPPNSLDGYDFSRQRRREPPSASLSSRDRDILFSVAARRRASRMASGGVGSKSQVCVFCRNNGESETVYASHMLKDCTGKVTCPVLMAYTCPLCHATGEEAHTIKYCPQNTNQLPNVKSLKTARTSTGKKRACLERAPRLDWCNDSEQICAALILHSGPLHTRRIGLAMHANSKHRT</sequence>
<dbReference type="InterPro" id="IPR008705">
    <property type="entry name" value="Nanos/Xcar2"/>
</dbReference>
<gene>
    <name evidence="12" type="primary">LOC109475556</name>
</gene>
<proteinExistence type="inferred from homology"/>
<organism evidence="11 12">
    <name type="scientific">Branchiostoma belcheri</name>
    <name type="common">Amphioxus</name>
    <dbReference type="NCBI Taxonomy" id="7741"/>
    <lineage>
        <taxon>Eukaryota</taxon>
        <taxon>Metazoa</taxon>
        <taxon>Chordata</taxon>
        <taxon>Cephalochordata</taxon>
        <taxon>Leptocardii</taxon>
        <taxon>Amphioxiformes</taxon>
        <taxon>Branchiostomatidae</taxon>
        <taxon>Branchiostoma</taxon>
    </lineage>
</organism>
<evidence type="ECO:0000256" key="5">
    <source>
        <dbReference type="ARBA" id="ARBA00022833"/>
    </source>
</evidence>
<comment type="subcellular location">
    <subcellularLocation>
        <location evidence="1">Cytoplasm</location>
    </subcellularLocation>
</comment>
<dbReference type="GO" id="GO:0006417">
    <property type="term" value="P:regulation of translation"/>
    <property type="evidence" value="ECO:0007669"/>
    <property type="project" value="UniProtKB-UniRule"/>
</dbReference>
<evidence type="ECO:0000259" key="10">
    <source>
        <dbReference type="PROSITE" id="PS51522"/>
    </source>
</evidence>
<dbReference type="GO" id="GO:0003723">
    <property type="term" value="F:RNA binding"/>
    <property type="evidence" value="ECO:0007669"/>
    <property type="project" value="UniProtKB-UniRule"/>
</dbReference>
<evidence type="ECO:0000256" key="2">
    <source>
        <dbReference type="ARBA" id="ARBA00022490"/>
    </source>
</evidence>